<keyword evidence="3" id="KW-0489">Methyltransferase</keyword>
<keyword evidence="3" id="KW-0808">Transferase</keyword>
<dbReference type="PANTHER" id="PTHR34203:SF15">
    <property type="entry name" value="SLL1173 PROTEIN"/>
    <property type="match status" value="1"/>
</dbReference>
<dbReference type="NCBIfam" id="TIGR01444">
    <property type="entry name" value="fkbM_fam"/>
    <property type="match status" value="1"/>
</dbReference>
<dbReference type="GO" id="GO:0032259">
    <property type="term" value="P:methylation"/>
    <property type="evidence" value="ECO:0007669"/>
    <property type="project" value="UniProtKB-KW"/>
</dbReference>
<accession>A0AA86TL63</accession>
<dbReference type="Pfam" id="PF05050">
    <property type="entry name" value="Methyltransf_21"/>
    <property type="match status" value="1"/>
</dbReference>
<evidence type="ECO:0000259" key="1">
    <source>
        <dbReference type="Pfam" id="PF05050"/>
    </source>
</evidence>
<dbReference type="EMBL" id="CATOUU010000094">
    <property type="protein sequence ID" value="CAI9916168.1"/>
    <property type="molecule type" value="Genomic_DNA"/>
</dbReference>
<dbReference type="Proteomes" id="UP001642409">
    <property type="component" value="Unassembled WGS sequence"/>
</dbReference>
<dbReference type="PANTHER" id="PTHR34203">
    <property type="entry name" value="METHYLTRANSFERASE, FKBM FAMILY PROTEIN"/>
    <property type="match status" value="1"/>
</dbReference>
<protein>
    <submittedName>
        <fullName evidence="2">FkbM family protein</fullName>
    </submittedName>
    <submittedName>
        <fullName evidence="3">Methyltransferase</fullName>
    </submittedName>
</protein>
<evidence type="ECO:0000313" key="4">
    <source>
        <dbReference type="Proteomes" id="UP001642409"/>
    </source>
</evidence>
<keyword evidence="4" id="KW-1185">Reference proteome</keyword>
<dbReference type="GO" id="GO:0008168">
    <property type="term" value="F:methyltransferase activity"/>
    <property type="evidence" value="ECO:0007669"/>
    <property type="project" value="UniProtKB-KW"/>
</dbReference>
<dbReference type="InterPro" id="IPR029063">
    <property type="entry name" value="SAM-dependent_MTases_sf"/>
</dbReference>
<feature type="domain" description="Methyltransferase FkbM" evidence="1">
    <location>
        <begin position="272"/>
        <end position="419"/>
    </location>
</feature>
<dbReference type="AlphaFoldDB" id="A0AA86TL63"/>
<dbReference type="SUPFAM" id="SSF53335">
    <property type="entry name" value="S-adenosyl-L-methionine-dependent methyltransferases"/>
    <property type="match status" value="1"/>
</dbReference>
<dbReference type="InterPro" id="IPR006342">
    <property type="entry name" value="FkbM_mtfrase"/>
</dbReference>
<sequence length="448" mass="52986">MHYGILLIHRKINLIQYVQIQVKVVIKLVHILQAVKLYCSEVFHSPNADYTLLPSALPVKQHRALLIQRALRQLHEKMREDQTERHRSQHHQQLLRWDVLQQKGAYVPKMRKGVEQCLNKHFAISCKTNYFLFRHECQQFGHKLNSRIPIPHEIGNWLLIEGYKQITQQKLEILKKNVNKKYFEVIDRAFDEMTGAVLGYDEYKYQDNHKSDMMLQIQEEYWRDHSLYKKTYNLSMMQNYYNYNPETFYHHNGLKFRSQKVKKYVSTRDILDLGAYQGDSLAVLRNYTNQKVYSFEFMPQIVKHYENTARLNNITNYVLIQKAVSSEEGTMYVNDEESSTGSLDSAGNLLVNVTTVDIEQKKFNFKPGFIKADLEGHLLPTLKGAIQTIKQYRPVMALSIYHSAEEFFEAKPYLESQLENYEYGFELEQFWYGNILELNLLCIPKELL</sequence>
<dbReference type="EMBL" id="CAXDID020000242">
    <property type="protein sequence ID" value="CAL6062915.1"/>
    <property type="molecule type" value="Genomic_DNA"/>
</dbReference>
<evidence type="ECO:0000313" key="2">
    <source>
        <dbReference type="EMBL" id="CAI9916168.1"/>
    </source>
</evidence>
<comment type="caution">
    <text evidence="2">The sequence shown here is derived from an EMBL/GenBank/DDBJ whole genome shotgun (WGS) entry which is preliminary data.</text>
</comment>
<reference evidence="3 4" key="2">
    <citation type="submission" date="2024-07" db="EMBL/GenBank/DDBJ databases">
        <authorList>
            <person name="Akdeniz Z."/>
        </authorList>
    </citation>
    <scope>NUCLEOTIDE SEQUENCE [LARGE SCALE GENOMIC DNA]</scope>
</reference>
<dbReference type="InterPro" id="IPR052514">
    <property type="entry name" value="SAM-dependent_MTase"/>
</dbReference>
<proteinExistence type="predicted"/>
<dbReference type="Gene3D" id="3.40.50.150">
    <property type="entry name" value="Vaccinia Virus protein VP39"/>
    <property type="match status" value="1"/>
</dbReference>
<organism evidence="2">
    <name type="scientific">Hexamita inflata</name>
    <dbReference type="NCBI Taxonomy" id="28002"/>
    <lineage>
        <taxon>Eukaryota</taxon>
        <taxon>Metamonada</taxon>
        <taxon>Diplomonadida</taxon>
        <taxon>Hexamitidae</taxon>
        <taxon>Hexamitinae</taxon>
        <taxon>Hexamita</taxon>
    </lineage>
</organism>
<name>A0AA86TL63_9EUKA</name>
<reference evidence="2" key="1">
    <citation type="submission" date="2023-06" db="EMBL/GenBank/DDBJ databases">
        <authorList>
            <person name="Kurt Z."/>
        </authorList>
    </citation>
    <scope>NUCLEOTIDE SEQUENCE</scope>
</reference>
<evidence type="ECO:0000313" key="3">
    <source>
        <dbReference type="EMBL" id="CAL6062915.1"/>
    </source>
</evidence>
<gene>
    <name evidence="2" type="ORF">HINF_LOCUS3813</name>
    <name evidence="3" type="ORF">HINF_LOCUS50480</name>
</gene>